<reference evidence="5" key="3">
    <citation type="submission" date="2015-04" db="UniProtKB">
        <authorList>
            <consortium name="EnsemblPlants"/>
        </authorList>
    </citation>
    <scope>IDENTIFICATION</scope>
    <source>
        <strain evidence="5">cv. Jemalong A17</strain>
    </source>
</reference>
<keyword evidence="1" id="KW-0472">Membrane</keyword>
<sequence>MSASNTRISLALFVFFANFPGLMLCAVVSLSSIEIFERHEWLKVTSTVYFLCEGENKNVFEDVKRARFVYAYNGQQSWKILSNFSSKNCKRCGLYEENSITSDDAFDEWEFCPSDFTAPHGEYVRFKEKQFNATFLCPDCLSFGASSSSDKRGKHIAILVFLGALAAGVLILGVFGAYKFWLKKRKEEDQAHFLKLFEDGDDIEDELGLGGVIV</sequence>
<dbReference type="Pfam" id="PF25829">
    <property type="entry name" value="DUF7953"/>
    <property type="match status" value="1"/>
</dbReference>
<dbReference type="Gramene" id="rna3709">
    <property type="protein sequence ID" value="RHN79861.1"/>
    <property type="gene ID" value="gene3709"/>
</dbReference>
<evidence type="ECO:0000313" key="7">
    <source>
        <dbReference type="Proteomes" id="UP000265566"/>
    </source>
</evidence>
<gene>
    <name evidence="5" type="primary">25484074</name>
    <name evidence="3" type="ordered locus">MTR_1g067320</name>
    <name evidence="4" type="ORF">MtrunA17_Chr1g0181951</name>
</gene>
<proteinExistence type="predicted"/>
<evidence type="ECO:0000259" key="2">
    <source>
        <dbReference type="Pfam" id="PF25829"/>
    </source>
</evidence>
<evidence type="ECO:0000313" key="6">
    <source>
        <dbReference type="Proteomes" id="UP000002051"/>
    </source>
</evidence>
<dbReference type="EnsemblPlants" id="KEH42320">
    <property type="protein sequence ID" value="KEH42320"/>
    <property type="gene ID" value="MTR_1g067320"/>
</dbReference>
<protein>
    <submittedName>
        <fullName evidence="3">Transmembrane protein, putative</fullName>
    </submittedName>
</protein>
<dbReference type="PANTHER" id="PTHR33780">
    <property type="entry name" value="EXPRESSED PROTEIN"/>
    <property type="match status" value="1"/>
</dbReference>
<reference evidence="3 6" key="1">
    <citation type="journal article" date="2011" name="Nature">
        <title>The Medicago genome provides insight into the evolution of rhizobial symbioses.</title>
        <authorList>
            <person name="Young N.D."/>
            <person name="Debelle F."/>
            <person name="Oldroyd G.E."/>
            <person name="Geurts R."/>
            <person name="Cannon S.B."/>
            <person name="Udvardi M.K."/>
            <person name="Benedito V.A."/>
            <person name="Mayer K.F."/>
            <person name="Gouzy J."/>
            <person name="Schoof H."/>
            <person name="Van de Peer Y."/>
            <person name="Proost S."/>
            <person name="Cook D.R."/>
            <person name="Meyers B.C."/>
            <person name="Spannagl M."/>
            <person name="Cheung F."/>
            <person name="De Mita S."/>
            <person name="Krishnakumar V."/>
            <person name="Gundlach H."/>
            <person name="Zhou S."/>
            <person name="Mudge J."/>
            <person name="Bharti A.K."/>
            <person name="Murray J.D."/>
            <person name="Naoumkina M.A."/>
            <person name="Rosen B."/>
            <person name="Silverstein K.A."/>
            <person name="Tang H."/>
            <person name="Rombauts S."/>
            <person name="Zhao P.X."/>
            <person name="Zhou P."/>
            <person name="Barbe V."/>
            <person name="Bardou P."/>
            <person name="Bechner M."/>
            <person name="Bellec A."/>
            <person name="Berger A."/>
            <person name="Berges H."/>
            <person name="Bidwell S."/>
            <person name="Bisseling T."/>
            <person name="Choisne N."/>
            <person name="Couloux A."/>
            <person name="Denny R."/>
            <person name="Deshpande S."/>
            <person name="Dai X."/>
            <person name="Doyle J.J."/>
            <person name="Dudez A.M."/>
            <person name="Farmer A.D."/>
            <person name="Fouteau S."/>
            <person name="Franken C."/>
            <person name="Gibelin C."/>
            <person name="Gish J."/>
            <person name="Goldstein S."/>
            <person name="Gonzalez A.J."/>
            <person name="Green P.J."/>
            <person name="Hallab A."/>
            <person name="Hartog M."/>
            <person name="Hua A."/>
            <person name="Humphray S.J."/>
            <person name="Jeong D.H."/>
            <person name="Jing Y."/>
            <person name="Jocker A."/>
            <person name="Kenton S.M."/>
            <person name="Kim D.J."/>
            <person name="Klee K."/>
            <person name="Lai H."/>
            <person name="Lang C."/>
            <person name="Lin S."/>
            <person name="Macmil S.L."/>
            <person name="Magdelenat G."/>
            <person name="Matthews L."/>
            <person name="McCorrison J."/>
            <person name="Monaghan E.L."/>
            <person name="Mun J.H."/>
            <person name="Najar F.Z."/>
            <person name="Nicholson C."/>
            <person name="Noirot C."/>
            <person name="O'Bleness M."/>
            <person name="Paule C.R."/>
            <person name="Poulain J."/>
            <person name="Prion F."/>
            <person name="Qin B."/>
            <person name="Qu C."/>
            <person name="Retzel E.F."/>
            <person name="Riddle C."/>
            <person name="Sallet E."/>
            <person name="Samain S."/>
            <person name="Samson N."/>
            <person name="Sanders I."/>
            <person name="Saurat O."/>
            <person name="Scarpelli C."/>
            <person name="Schiex T."/>
            <person name="Segurens B."/>
            <person name="Severin A.J."/>
            <person name="Sherrier D.J."/>
            <person name="Shi R."/>
            <person name="Sims S."/>
            <person name="Singer S.R."/>
            <person name="Sinharoy S."/>
            <person name="Sterck L."/>
            <person name="Viollet A."/>
            <person name="Wang B.B."/>
            <person name="Wang K."/>
            <person name="Wang M."/>
            <person name="Wang X."/>
            <person name="Warfsmann J."/>
            <person name="Weissenbach J."/>
            <person name="White D.D."/>
            <person name="White J.D."/>
            <person name="Wiley G.B."/>
            <person name="Wincker P."/>
            <person name="Xing Y."/>
            <person name="Yang L."/>
            <person name="Yao Z."/>
            <person name="Ying F."/>
            <person name="Zhai J."/>
            <person name="Zhou L."/>
            <person name="Zuber A."/>
            <person name="Denarie J."/>
            <person name="Dixon R.A."/>
            <person name="May G.D."/>
            <person name="Schwartz D.C."/>
            <person name="Rogers J."/>
            <person name="Quetier F."/>
            <person name="Town C.D."/>
            <person name="Roe B.A."/>
        </authorList>
    </citation>
    <scope>NUCLEOTIDE SEQUENCE [LARGE SCALE GENOMIC DNA]</scope>
    <source>
        <strain evidence="3">A17</strain>
        <strain evidence="5 6">cv. Jemalong A17</strain>
    </source>
</reference>
<dbReference type="ExpressionAtlas" id="A0A072VW67">
    <property type="expression patterns" value="differential"/>
</dbReference>
<evidence type="ECO:0000256" key="1">
    <source>
        <dbReference type="SAM" id="Phobius"/>
    </source>
</evidence>
<dbReference type="InterPro" id="IPR057713">
    <property type="entry name" value="DUF7953"/>
</dbReference>
<evidence type="ECO:0000313" key="3">
    <source>
        <dbReference type="EMBL" id="KEH42320.1"/>
    </source>
</evidence>
<reference evidence="7" key="4">
    <citation type="journal article" date="2018" name="Nat. Plants">
        <title>Whole-genome landscape of Medicago truncatula symbiotic genes.</title>
        <authorList>
            <person name="Pecrix Y."/>
            <person name="Staton S.E."/>
            <person name="Sallet E."/>
            <person name="Lelandais-Briere C."/>
            <person name="Moreau S."/>
            <person name="Carrere S."/>
            <person name="Blein T."/>
            <person name="Jardinaud M.F."/>
            <person name="Latrasse D."/>
            <person name="Zouine M."/>
            <person name="Zahm M."/>
            <person name="Kreplak J."/>
            <person name="Mayjonade B."/>
            <person name="Satge C."/>
            <person name="Perez M."/>
            <person name="Cauet S."/>
            <person name="Marande W."/>
            <person name="Chantry-Darmon C."/>
            <person name="Lopez-Roques C."/>
            <person name="Bouchez O."/>
            <person name="Berard A."/>
            <person name="Debelle F."/>
            <person name="Munos S."/>
            <person name="Bendahmane A."/>
            <person name="Berges H."/>
            <person name="Niebel A."/>
            <person name="Buitink J."/>
            <person name="Frugier F."/>
            <person name="Benhamed M."/>
            <person name="Crespi M."/>
            <person name="Gouzy J."/>
            <person name="Gamas P."/>
        </authorList>
    </citation>
    <scope>NUCLEOTIDE SEQUENCE [LARGE SCALE GENOMIC DNA]</scope>
    <source>
        <strain evidence="7">cv. Jemalong A17</strain>
    </source>
</reference>
<keyword evidence="1 3" id="KW-0812">Transmembrane</keyword>
<reference evidence="3 6" key="2">
    <citation type="journal article" date="2014" name="BMC Genomics">
        <title>An improved genome release (version Mt4.0) for the model legume Medicago truncatula.</title>
        <authorList>
            <person name="Tang H."/>
            <person name="Krishnakumar V."/>
            <person name="Bidwell S."/>
            <person name="Rosen B."/>
            <person name="Chan A."/>
            <person name="Zhou S."/>
            <person name="Gentzbittel L."/>
            <person name="Childs K.L."/>
            <person name="Yandell M."/>
            <person name="Gundlach H."/>
            <person name="Mayer K.F."/>
            <person name="Schwartz D.C."/>
            <person name="Town C.D."/>
        </authorList>
    </citation>
    <scope>GENOME REANNOTATION</scope>
    <source>
        <strain evidence="3">A17</strain>
        <strain evidence="5 6">cv. Jemalong A17</strain>
    </source>
</reference>
<evidence type="ECO:0000313" key="4">
    <source>
        <dbReference type="EMBL" id="RHN79861.1"/>
    </source>
</evidence>
<dbReference type="STRING" id="3880.A0A072VW67"/>
<accession>A0A072VW67</accession>
<name>A0A072VW67_MEDTR</name>
<dbReference type="Proteomes" id="UP000265566">
    <property type="component" value="Chromosome 1"/>
</dbReference>
<evidence type="ECO:0000313" key="5">
    <source>
        <dbReference type="EnsemblPlants" id="KEH42320"/>
    </source>
</evidence>
<dbReference type="AlphaFoldDB" id="A0A072VW67"/>
<reference evidence="4" key="5">
    <citation type="journal article" date="2018" name="Nat. Plants">
        <title>Whole-genome landscape of Medicago truncatula symbiotic genes.</title>
        <authorList>
            <person name="Pecrix Y."/>
            <person name="Gamas P."/>
            <person name="Carrere S."/>
        </authorList>
    </citation>
    <scope>NUCLEOTIDE SEQUENCE</scope>
    <source>
        <tissue evidence="4">Leaves</tissue>
    </source>
</reference>
<dbReference type="OrthoDB" id="2014701at2759"/>
<dbReference type="Proteomes" id="UP000002051">
    <property type="component" value="Unassembled WGS sequence"/>
</dbReference>
<dbReference type="EMBL" id="CM001217">
    <property type="protein sequence ID" value="KEH42320.1"/>
    <property type="molecule type" value="Genomic_DNA"/>
</dbReference>
<dbReference type="EMBL" id="PSQE01000001">
    <property type="protein sequence ID" value="RHN79861.1"/>
    <property type="molecule type" value="Genomic_DNA"/>
</dbReference>
<keyword evidence="6" id="KW-1185">Reference proteome</keyword>
<feature type="domain" description="DUF7953" evidence="2">
    <location>
        <begin position="26"/>
        <end position="138"/>
    </location>
</feature>
<dbReference type="PANTHER" id="PTHR33780:SF3">
    <property type="entry name" value="EXPRESSED PROTEIN"/>
    <property type="match status" value="1"/>
</dbReference>
<feature type="transmembrane region" description="Helical" evidence="1">
    <location>
        <begin position="156"/>
        <end position="178"/>
    </location>
</feature>
<dbReference type="HOGENOM" id="CLU_118802_0_0_1"/>
<dbReference type="KEGG" id="mtr:25484074"/>
<organism evidence="3 6">
    <name type="scientific">Medicago truncatula</name>
    <name type="common">Barrel medic</name>
    <name type="synonym">Medicago tribuloides</name>
    <dbReference type="NCBI Taxonomy" id="3880"/>
    <lineage>
        <taxon>Eukaryota</taxon>
        <taxon>Viridiplantae</taxon>
        <taxon>Streptophyta</taxon>
        <taxon>Embryophyta</taxon>
        <taxon>Tracheophyta</taxon>
        <taxon>Spermatophyta</taxon>
        <taxon>Magnoliopsida</taxon>
        <taxon>eudicotyledons</taxon>
        <taxon>Gunneridae</taxon>
        <taxon>Pentapetalae</taxon>
        <taxon>rosids</taxon>
        <taxon>fabids</taxon>
        <taxon>Fabales</taxon>
        <taxon>Fabaceae</taxon>
        <taxon>Papilionoideae</taxon>
        <taxon>50 kb inversion clade</taxon>
        <taxon>NPAAA clade</taxon>
        <taxon>Hologalegina</taxon>
        <taxon>IRL clade</taxon>
        <taxon>Trifolieae</taxon>
        <taxon>Medicago</taxon>
    </lineage>
</organism>
<keyword evidence="1" id="KW-1133">Transmembrane helix</keyword>